<keyword evidence="1" id="KW-0472">Membrane</keyword>
<reference evidence="2 3" key="1">
    <citation type="journal article" date="2018" name="Sci. Rep.">
        <title>Genomic signatures of local adaptation to the degree of environmental predictability in rotifers.</title>
        <authorList>
            <person name="Franch-Gras L."/>
            <person name="Hahn C."/>
            <person name="Garcia-Roger E.M."/>
            <person name="Carmona M.J."/>
            <person name="Serra M."/>
            <person name="Gomez A."/>
        </authorList>
    </citation>
    <scope>NUCLEOTIDE SEQUENCE [LARGE SCALE GENOMIC DNA]</scope>
    <source>
        <strain evidence="2">HYR1</strain>
    </source>
</reference>
<gene>
    <name evidence="2" type="ORF">BpHYR1_001744</name>
</gene>
<comment type="caution">
    <text evidence="2">The sequence shown here is derived from an EMBL/GenBank/DDBJ whole genome shotgun (WGS) entry which is preliminary data.</text>
</comment>
<dbReference type="AlphaFoldDB" id="A0A3M7RC18"/>
<sequence length="60" mass="7386">MLQKRFLNLPKLFFDFSINRYLFFFNFLIHVLLITHFDATTPHSKKEERRGPIFNRWGLI</sequence>
<dbReference type="EMBL" id="REGN01003739">
    <property type="protein sequence ID" value="RNA21070.1"/>
    <property type="molecule type" value="Genomic_DNA"/>
</dbReference>
<organism evidence="2 3">
    <name type="scientific">Brachionus plicatilis</name>
    <name type="common">Marine rotifer</name>
    <name type="synonym">Brachionus muelleri</name>
    <dbReference type="NCBI Taxonomy" id="10195"/>
    <lineage>
        <taxon>Eukaryota</taxon>
        <taxon>Metazoa</taxon>
        <taxon>Spiralia</taxon>
        <taxon>Gnathifera</taxon>
        <taxon>Rotifera</taxon>
        <taxon>Eurotatoria</taxon>
        <taxon>Monogononta</taxon>
        <taxon>Pseudotrocha</taxon>
        <taxon>Ploima</taxon>
        <taxon>Brachionidae</taxon>
        <taxon>Brachionus</taxon>
    </lineage>
</organism>
<evidence type="ECO:0000313" key="2">
    <source>
        <dbReference type="EMBL" id="RNA21070.1"/>
    </source>
</evidence>
<keyword evidence="1" id="KW-1133">Transmembrane helix</keyword>
<feature type="transmembrane region" description="Helical" evidence="1">
    <location>
        <begin position="20"/>
        <end position="40"/>
    </location>
</feature>
<proteinExistence type="predicted"/>
<dbReference type="Proteomes" id="UP000276133">
    <property type="component" value="Unassembled WGS sequence"/>
</dbReference>
<evidence type="ECO:0000313" key="3">
    <source>
        <dbReference type="Proteomes" id="UP000276133"/>
    </source>
</evidence>
<accession>A0A3M7RC18</accession>
<protein>
    <submittedName>
        <fullName evidence="2">Uncharacterized protein</fullName>
    </submittedName>
</protein>
<name>A0A3M7RC18_BRAPC</name>
<evidence type="ECO:0000256" key="1">
    <source>
        <dbReference type="SAM" id="Phobius"/>
    </source>
</evidence>
<keyword evidence="1" id="KW-0812">Transmembrane</keyword>
<keyword evidence="3" id="KW-1185">Reference proteome</keyword>